<comment type="caution">
    <text evidence="1">The sequence shown here is derived from an EMBL/GenBank/DDBJ whole genome shotgun (WGS) entry which is preliminary data.</text>
</comment>
<organism evidence="1 2">
    <name type="scientific">Striga hermonthica</name>
    <name type="common">Purple witchweed</name>
    <name type="synonym">Buchnera hermonthica</name>
    <dbReference type="NCBI Taxonomy" id="68872"/>
    <lineage>
        <taxon>Eukaryota</taxon>
        <taxon>Viridiplantae</taxon>
        <taxon>Streptophyta</taxon>
        <taxon>Embryophyta</taxon>
        <taxon>Tracheophyta</taxon>
        <taxon>Spermatophyta</taxon>
        <taxon>Magnoliopsida</taxon>
        <taxon>eudicotyledons</taxon>
        <taxon>Gunneridae</taxon>
        <taxon>Pentapetalae</taxon>
        <taxon>asterids</taxon>
        <taxon>lamiids</taxon>
        <taxon>Lamiales</taxon>
        <taxon>Orobanchaceae</taxon>
        <taxon>Buchnereae</taxon>
        <taxon>Striga</taxon>
    </lineage>
</organism>
<sequence length="153" mass="17125">MSDAVSSRLGSRSNNTNDIGWKLFHAPNDGDTNIVVSNYCDKIMKGEITRVKNHLMGRKGYVAACKKCPVEVREELWAYVKTKTNTGDTNYVSIWDSDDDTPLPPPRKNAAELKGIGSFGPHLRTASFHEITVPLLNNEVDYTKNLMEDHEAE</sequence>
<proteinExistence type="predicted"/>
<accession>A0A9N7NXX0</accession>
<protein>
    <submittedName>
        <fullName evidence="1">HAT dimerisation domain-containing protein</fullName>
    </submittedName>
</protein>
<dbReference type="EMBL" id="CACSLK010031421">
    <property type="protein sequence ID" value="CAA0839399.1"/>
    <property type="molecule type" value="Genomic_DNA"/>
</dbReference>
<evidence type="ECO:0000313" key="2">
    <source>
        <dbReference type="Proteomes" id="UP001153555"/>
    </source>
</evidence>
<dbReference type="OrthoDB" id="2442898at2759"/>
<dbReference type="AlphaFoldDB" id="A0A9N7NXX0"/>
<keyword evidence="2" id="KW-1185">Reference proteome</keyword>
<dbReference type="Proteomes" id="UP001153555">
    <property type="component" value="Unassembled WGS sequence"/>
</dbReference>
<gene>
    <name evidence="1" type="ORF">SHERM_05967</name>
</gene>
<name>A0A9N7NXX0_STRHE</name>
<reference evidence="1" key="1">
    <citation type="submission" date="2019-12" db="EMBL/GenBank/DDBJ databases">
        <authorList>
            <person name="Scholes J."/>
        </authorList>
    </citation>
    <scope>NUCLEOTIDE SEQUENCE</scope>
</reference>
<evidence type="ECO:0000313" key="1">
    <source>
        <dbReference type="EMBL" id="CAA0839399.1"/>
    </source>
</evidence>